<dbReference type="GO" id="GO:0006281">
    <property type="term" value="P:DNA repair"/>
    <property type="evidence" value="ECO:0007669"/>
    <property type="project" value="UniProtKB-KW"/>
</dbReference>
<dbReference type="InterPro" id="IPR004604">
    <property type="entry name" value="DNA_recomb/repair_RecN"/>
</dbReference>
<dbReference type="AlphaFoldDB" id="A0A3A4R6Y2"/>
<dbReference type="SUPFAM" id="SSF52540">
    <property type="entry name" value="P-loop containing nucleoside triphosphate hydrolases"/>
    <property type="match status" value="1"/>
</dbReference>
<evidence type="ECO:0000256" key="2">
    <source>
        <dbReference type="ARBA" id="ARBA00009441"/>
    </source>
</evidence>
<dbReference type="Proteomes" id="UP000266426">
    <property type="component" value="Unassembled WGS sequence"/>
</dbReference>
<accession>A0A3A4R6Y2</accession>
<evidence type="ECO:0000313" key="12">
    <source>
        <dbReference type="EMBL" id="RJP60206.1"/>
    </source>
</evidence>
<dbReference type="NCBIfam" id="TIGR00634">
    <property type="entry name" value="recN"/>
    <property type="match status" value="1"/>
</dbReference>
<dbReference type="EMBL" id="QZJZ01000032">
    <property type="protein sequence ID" value="RJP60206.1"/>
    <property type="molecule type" value="Genomic_DNA"/>
</dbReference>
<keyword evidence="7 9" id="KW-0234">DNA repair</keyword>
<keyword evidence="5 9" id="KW-0227">DNA damage</keyword>
<dbReference type="Pfam" id="PF02463">
    <property type="entry name" value="SMC_N"/>
    <property type="match status" value="1"/>
</dbReference>
<protein>
    <recommendedName>
        <fullName evidence="3 9">DNA repair protein RecN</fullName>
    </recommendedName>
    <alternativeName>
        <fullName evidence="8 9">Recombination protein N</fullName>
    </alternativeName>
</protein>
<keyword evidence="6" id="KW-0067">ATP-binding</keyword>
<reference evidence="12 13" key="1">
    <citation type="journal article" date="2017" name="ISME J.">
        <title>Energy and carbon metabolisms in a deep terrestrial subsurface fluid microbial community.</title>
        <authorList>
            <person name="Momper L."/>
            <person name="Jungbluth S.P."/>
            <person name="Lee M.D."/>
            <person name="Amend J.P."/>
        </authorList>
    </citation>
    <scope>NUCLEOTIDE SEQUENCE [LARGE SCALE GENOMIC DNA]</scope>
    <source>
        <strain evidence="12">SURF_26</strain>
    </source>
</reference>
<evidence type="ECO:0000256" key="5">
    <source>
        <dbReference type="ARBA" id="ARBA00022763"/>
    </source>
</evidence>
<comment type="function">
    <text evidence="1 9">May be involved in recombinational repair of damaged DNA.</text>
</comment>
<dbReference type="InterPro" id="IPR003395">
    <property type="entry name" value="RecF/RecN/SMC_N"/>
</dbReference>
<sequence length="555" mass="63176">MLKELHIKNIVLVKSASVYLGKGLNIITGETGAGKSVIIGSLNLVLGERASTSYIRKDEDKCSVVAVFDIADHPDVCDIITESGIDIEDNQLIIRRELAMNGTNRQYINDSPVSLAILKKIGTYLIDMHGQHDHQSLFHTATHRAFLDWFAHQENDVNVFHSLYLEYKSIQDRLQELEKNIQDSERQKSFWEYELKEIESAGLSPDEEDALNNEYSLLANAHEIAEKCFAINNALYEDENSILNGMGDIQRLLTELAKIDTFFTEYLEESHNISTLIEDLSDAVRRRGEASELNPQRQEELEKRIDLIERLKRKFKKTVPELIDYAEYLRSQLANEASQEDELDRLKKNAENIWNDLQQRADVISERRQKVRDSLAENIEKEFSRLGMKEARIRVAIDVLDEIGPYGKDKIEFLIAPNKGESWSPLRDSASGGEISRVMLALKSIFAGADNISAMVFDEIDVNIGGPVARDVGKRLWELADEHQVICITHLPQIASFAHHHYMVQKSVSDERTETTISKLNDDERITEISRMLGGDSLTTVTRLHAKELIEKSKK</sequence>
<evidence type="ECO:0000313" key="13">
    <source>
        <dbReference type="Proteomes" id="UP000266426"/>
    </source>
</evidence>
<comment type="similarity">
    <text evidence="2 9">Belongs to the RecN family.</text>
</comment>
<dbReference type="PIRSF" id="PIRSF003128">
    <property type="entry name" value="RecN"/>
    <property type="match status" value="1"/>
</dbReference>
<feature type="coiled-coil region" evidence="10">
    <location>
        <begin position="298"/>
        <end position="349"/>
    </location>
</feature>
<dbReference type="Gene3D" id="3.40.50.300">
    <property type="entry name" value="P-loop containing nucleotide triphosphate hydrolases"/>
    <property type="match status" value="2"/>
</dbReference>
<dbReference type="CDD" id="cd03241">
    <property type="entry name" value="ABC_RecN"/>
    <property type="match status" value="2"/>
</dbReference>
<evidence type="ECO:0000259" key="11">
    <source>
        <dbReference type="Pfam" id="PF02463"/>
    </source>
</evidence>
<dbReference type="GO" id="GO:0005524">
    <property type="term" value="F:ATP binding"/>
    <property type="evidence" value="ECO:0007669"/>
    <property type="project" value="UniProtKB-KW"/>
</dbReference>
<comment type="caution">
    <text evidence="12">The sequence shown here is derived from an EMBL/GenBank/DDBJ whole genome shotgun (WGS) entry which is preliminary data.</text>
</comment>
<dbReference type="GO" id="GO:0009432">
    <property type="term" value="P:SOS response"/>
    <property type="evidence" value="ECO:0007669"/>
    <property type="project" value="TreeGrafter"/>
</dbReference>
<evidence type="ECO:0000256" key="7">
    <source>
        <dbReference type="ARBA" id="ARBA00023204"/>
    </source>
</evidence>
<dbReference type="InterPro" id="IPR027417">
    <property type="entry name" value="P-loop_NTPase"/>
</dbReference>
<proteinExistence type="inferred from homology"/>
<evidence type="ECO:0000256" key="8">
    <source>
        <dbReference type="ARBA" id="ARBA00033408"/>
    </source>
</evidence>
<keyword evidence="4" id="KW-0547">Nucleotide-binding</keyword>
<dbReference type="GO" id="GO:0006310">
    <property type="term" value="P:DNA recombination"/>
    <property type="evidence" value="ECO:0007669"/>
    <property type="project" value="InterPro"/>
</dbReference>
<evidence type="ECO:0000256" key="6">
    <source>
        <dbReference type="ARBA" id="ARBA00022840"/>
    </source>
</evidence>
<feature type="domain" description="RecF/RecN/SMC N-terminal" evidence="11">
    <location>
        <begin position="2"/>
        <end position="506"/>
    </location>
</feature>
<evidence type="ECO:0000256" key="9">
    <source>
        <dbReference type="PIRNR" id="PIRNR003128"/>
    </source>
</evidence>
<name>A0A3A4R6Y2_9BACT</name>
<gene>
    <name evidence="12" type="primary">recN</name>
    <name evidence="12" type="ORF">C4541_04585</name>
</gene>
<dbReference type="GO" id="GO:0043590">
    <property type="term" value="C:bacterial nucleoid"/>
    <property type="evidence" value="ECO:0007669"/>
    <property type="project" value="TreeGrafter"/>
</dbReference>
<evidence type="ECO:0000256" key="1">
    <source>
        <dbReference type="ARBA" id="ARBA00003618"/>
    </source>
</evidence>
<dbReference type="FunFam" id="3.40.50.300:FF:000319">
    <property type="entry name" value="DNA repair protein RecN"/>
    <property type="match status" value="1"/>
</dbReference>
<evidence type="ECO:0000256" key="3">
    <source>
        <dbReference type="ARBA" id="ARBA00021315"/>
    </source>
</evidence>
<evidence type="ECO:0000256" key="4">
    <source>
        <dbReference type="ARBA" id="ARBA00022741"/>
    </source>
</evidence>
<dbReference type="PANTHER" id="PTHR11059">
    <property type="entry name" value="DNA REPAIR PROTEIN RECN"/>
    <property type="match status" value="1"/>
</dbReference>
<feature type="coiled-coil region" evidence="10">
    <location>
        <begin position="160"/>
        <end position="201"/>
    </location>
</feature>
<keyword evidence="10" id="KW-0175">Coiled coil</keyword>
<dbReference type="PANTHER" id="PTHR11059:SF0">
    <property type="entry name" value="DNA REPAIR PROTEIN RECN"/>
    <property type="match status" value="1"/>
</dbReference>
<organism evidence="12 13">
    <name type="scientific">Candidatus Auribacter fodinae</name>
    <dbReference type="NCBI Taxonomy" id="2093366"/>
    <lineage>
        <taxon>Bacteria</taxon>
        <taxon>Pseudomonadati</taxon>
        <taxon>Candidatus Auribacterota</taxon>
        <taxon>Candidatus Auribacteria</taxon>
        <taxon>Candidatus Auribacterales</taxon>
        <taxon>Candidatus Auribacteraceae</taxon>
        <taxon>Candidatus Auribacter</taxon>
    </lineage>
</organism>
<dbReference type="FunFam" id="3.40.50.300:FF:000356">
    <property type="entry name" value="DNA repair protein RecN"/>
    <property type="match status" value="1"/>
</dbReference>
<evidence type="ECO:0000256" key="10">
    <source>
        <dbReference type="SAM" id="Coils"/>
    </source>
</evidence>